<dbReference type="InterPro" id="IPR036034">
    <property type="entry name" value="PDZ_sf"/>
</dbReference>
<evidence type="ECO:0000313" key="6">
    <source>
        <dbReference type="Proteomes" id="UP001501410"/>
    </source>
</evidence>
<dbReference type="PROSITE" id="PS50106">
    <property type="entry name" value="PDZ"/>
    <property type="match status" value="1"/>
</dbReference>
<gene>
    <name evidence="5" type="ORF">GCM10023092_21450</name>
</gene>
<comment type="caution">
    <text evidence="5">The sequence shown here is derived from an EMBL/GenBank/DDBJ whole genome shotgun (WGS) entry which is preliminary data.</text>
</comment>
<dbReference type="Gene3D" id="2.30.42.10">
    <property type="match status" value="2"/>
</dbReference>
<protein>
    <submittedName>
        <fullName evidence="5">Trypsin-like peptidase domain-containing protein</fullName>
    </submittedName>
</protein>
<sequence length="488" mass="52044">MKSNLVPVILTAALTSVGTIFAVKQFSKSDPVLWDSSRQLPVNYVSYSSENGPVKGAPVDFRNAAESSVKAVVHIKTTINSRTVVARDPFAEMFGDNYFRQYRTPEQMGSGSGVVISPDGYIVTNNHVVNGADVVTVTFNDRNTRQAKVIGTDPSTDIAILKIDEKNLPFMEFGNSDDVHLGEWVLAVGYPLSLDATVTAGIVSAKGRTIGAAGTRGRSAIESFIQTDAAVNPGNSGGPLVNATGQLIGINSAIASLTGSYTGYSYAIPANIVKKAAADIIQYGTVQRGFLGIEPRDFKYATPDEIKTYKLTETEGVFVAGVSDKGGAKAAGIQKGDFITAINSSKVTTIPELNEQVARYKPGDHISVTYLRNGREQSTSVELKNINGTTDVVKDEVASPLTGASLGELSAAEKRKYGIEAGITVKKVGEGLLAKARMRDGYIITGINGNPVNTVTAVEEALSSRNDIQLEGFYPDRNGMYYYNIPAR</sequence>
<evidence type="ECO:0000259" key="4">
    <source>
        <dbReference type="PROSITE" id="PS50106"/>
    </source>
</evidence>
<evidence type="ECO:0000313" key="5">
    <source>
        <dbReference type="EMBL" id="GAA4456338.1"/>
    </source>
</evidence>
<proteinExistence type="inferred from homology"/>
<name>A0ABP8MYJ1_9BACT</name>
<evidence type="ECO:0000256" key="3">
    <source>
        <dbReference type="ARBA" id="ARBA00022801"/>
    </source>
</evidence>
<keyword evidence="6" id="KW-1185">Reference proteome</keyword>
<dbReference type="InterPro" id="IPR001478">
    <property type="entry name" value="PDZ"/>
</dbReference>
<comment type="similarity">
    <text evidence="1">Belongs to the peptidase S1C family.</text>
</comment>
<feature type="domain" description="PDZ" evidence="4">
    <location>
        <begin position="280"/>
        <end position="374"/>
    </location>
</feature>
<dbReference type="SUPFAM" id="SSF50156">
    <property type="entry name" value="PDZ domain-like"/>
    <property type="match status" value="2"/>
</dbReference>
<keyword evidence="3" id="KW-0378">Hydrolase</keyword>
<evidence type="ECO:0000256" key="1">
    <source>
        <dbReference type="ARBA" id="ARBA00010541"/>
    </source>
</evidence>
<dbReference type="RefSeq" id="WP_344826688.1">
    <property type="nucleotide sequence ID" value="NZ_BAABEZ010000022.1"/>
</dbReference>
<dbReference type="Pfam" id="PF13180">
    <property type="entry name" value="PDZ_2"/>
    <property type="match status" value="1"/>
</dbReference>
<dbReference type="EMBL" id="BAABEZ010000022">
    <property type="protein sequence ID" value="GAA4456338.1"/>
    <property type="molecule type" value="Genomic_DNA"/>
</dbReference>
<keyword evidence="2" id="KW-0645">Protease</keyword>
<reference evidence="6" key="1">
    <citation type="journal article" date="2019" name="Int. J. Syst. Evol. Microbiol.">
        <title>The Global Catalogue of Microorganisms (GCM) 10K type strain sequencing project: providing services to taxonomists for standard genome sequencing and annotation.</title>
        <authorList>
            <consortium name="The Broad Institute Genomics Platform"/>
            <consortium name="The Broad Institute Genome Sequencing Center for Infectious Disease"/>
            <person name="Wu L."/>
            <person name="Ma J."/>
        </authorList>
    </citation>
    <scope>NUCLEOTIDE SEQUENCE [LARGE SCALE GENOMIC DNA]</scope>
    <source>
        <strain evidence="6">JCM 31921</strain>
    </source>
</reference>
<dbReference type="PANTHER" id="PTHR22939">
    <property type="entry name" value="SERINE PROTEASE FAMILY S1C HTRA-RELATED"/>
    <property type="match status" value="1"/>
</dbReference>
<dbReference type="SUPFAM" id="SSF50494">
    <property type="entry name" value="Trypsin-like serine proteases"/>
    <property type="match status" value="1"/>
</dbReference>
<dbReference type="SMART" id="SM00228">
    <property type="entry name" value="PDZ"/>
    <property type="match status" value="2"/>
</dbReference>
<dbReference type="Gene3D" id="2.40.10.120">
    <property type="match status" value="1"/>
</dbReference>
<dbReference type="PRINTS" id="PR00834">
    <property type="entry name" value="PROTEASES2C"/>
</dbReference>
<dbReference type="Proteomes" id="UP001501410">
    <property type="component" value="Unassembled WGS sequence"/>
</dbReference>
<evidence type="ECO:0000256" key="2">
    <source>
        <dbReference type="ARBA" id="ARBA00022670"/>
    </source>
</evidence>
<dbReference type="PANTHER" id="PTHR22939:SF129">
    <property type="entry name" value="SERINE PROTEASE HTRA2, MITOCHONDRIAL"/>
    <property type="match status" value="1"/>
</dbReference>
<dbReference type="InterPro" id="IPR001940">
    <property type="entry name" value="Peptidase_S1C"/>
</dbReference>
<dbReference type="Pfam" id="PF13365">
    <property type="entry name" value="Trypsin_2"/>
    <property type="match status" value="1"/>
</dbReference>
<dbReference type="InterPro" id="IPR009003">
    <property type="entry name" value="Peptidase_S1_PA"/>
</dbReference>
<accession>A0ABP8MYJ1</accession>
<organism evidence="5 6">
    <name type="scientific">Rurimicrobium arvi</name>
    <dbReference type="NCBI Taxonomy" id="2049916"/>
    <lineage>
        <taxon>Bacteria</taxon>
        <taxon>Pseudomonadati</taxon>
        <taxon>Bacteroidota</taxon>
        <taxon>Chitinophagia</taxon>
        <taxon>Chitinophagales</taxon>
        <taxon>Chitinophagaceae</taxon>
        <taxon>Rurimicrobium</taxon>
    </lineage>
</organism>